<accession>A0A1I1JHT8</accession>
<dbReference type="Pfam" id="PF00196">
    <property type="entry name" value="GerE"/>
    <property type="match status" value="1"/>
</dbReference>
<dbReference type="Proteomes" id="UP000182192">
    <property type="component" value="Unassembled WGS sequence"/>
</dbReference>
<protein>
    <recommendedName>
        <fullName evidence="1">Stage 0 sporulation protein A homolog</fullName>
    </recommendedName>
</protein>
<dbReference type="GO" id="GO:0003677">
    <property type="term" value="F:DNA binding"/>
    <property type="evidence" value="ECO:0007669"/>
    <property type="project" value="UniProtKB-KW"/>
</dbReference>
<dbReference type="SMART" id="SM00448">
    <property type="entry name" value="REC"/>
    <property type="match status" value="1"/>
</dbReference>
<dbReference type="AlphaFoldDB" id="A0A1I1JHT8"/>
<evidence type="ECO:0000256" key="6">
    <source>
        <dbReference type="PROSITE-ProRule" id="PRU00169"/>
    </source>
</evidence>
<evidence type="ECO:0000313" key="10">
    <source>
        <dbReference type="EMBL" id="SFC46188.1"/>
    </source>
</evidence>
<keyword evidence="3" id="KW-0238">DNA-binding</keyword>
<evidence type="ECO:0000259" key="8">
    <source>
        <dbReference type="PROSITE" id="PS50110"/>
    </source>
</evidence>
<evidence type="ECO:0000256" key="2">
    <source>
        <dbReference type="ARBA" id="ARBA00023015"/>
    </source>
</evidence>
<dbReference type="InterPro" id="IPR000792">
    <property type="entry name" value="Tscrpt_reg_LuxR_C"/>
</dbReference>
<dbReference type="SUPFAM" id="SSF46894">
    <property type="entry name" value="C-terminal effector domain of the bipartite response regulators"/>
    <property type="match status" value="1"/>
</dbReference>
<dbReference type="RefSeq" id="WP_074835308.1">
    <property type="nucleotide sequence ID" value="NZ_FOAT01000017.1"/>
</dbReference>
<dbReference type="Gene3D" id="1.10.10.10">
    <property type="entry name" value="Winged helix-like DNA-binding domain superfamily/Winged helix DNA-binding domain"/>
    <property type="match status" value="1"/>
</dbReference>
<evidence type="ECO:0000256" key="1">
    <source>
        <dbReference type="ARBA" id="ARBA00018672"/>
    </source>
</evidence>
<dbReference type="PROSITE" id="PS00622">
    <property type="entry name" value="HTH_LUXR_1"/>
    <property type="match status" value="1"/>
</dbReference>
<feature type="domain" description="HTH luxR-type" evidence="7">
    <location>
        <begin position="138"/>
        <end position="203"/>
    </location>
</feature>
<dbReference type="PANTHER" id="PTHR43214">
    <property type="entry name" value="TWO-COMPONENT RESPONSE REGULATOR"/>
    <property type="match status" value="1"/>
</dbReference>
<evidence type="ECO:0000259" key="7">
    <source>
        <dbReference type="PROSITE" id="PS50043"/>
    </source>
</evidence>
<keyword evidence="2" id="KW-0805">Transcription regulation</keyword>
<dbReference type="Proteomes" id="UP000186015">
    <property type="component" value="Unassembled WGS sequence"/>
</dbReference>
<dbReference type="InterPro" id="IPR011006">
    <property type="entry name" value="CheY-like_superfamily"/>
</dbReference>
<dbReference type="CDD" id="cd06170">
    <property type="entry name" value="LuxR_C_like"/>
    <property type="match status" value="1"/>
</dbReference>
<dbReference type="Gene3D" id="3.40.50.2300">
    <property type="match status" value="1"/>
</dbReference>
<dbReference type="PANTHER" id="PTHR43214:SF43">
    <property type="entry name" value="TWO-COMPONENT RESPONSE REGULATOR"/>
    <property type="match status" value="1"/>
</dbReference>
<dbReference type="EMBL" id="FOKQ01000013">
    <property type="protein sequence ID" value="SFC46188.1"/>
    <property type="molecule type" value="Genomic_DNA"/>
</dbReference>
<keyword evidence="4" id="KW-0804">Transcription</keyword>
<evidence type="ECO:0000313" key="12">
    <source>
        <dbReference type="Proteomes" id="UP000186015"/>
    </source>
</evidence>
<dbReference type="SUPFAM" id="SSF52172">
    <property type="entry name" value="CheY-like"/>
    <property type="match status" value="1"/>
</dbReference>
<keyword evidence="6" id="KW-0597">Phosphoprotein</keyword>
<dbReference type="OrthoDB" id="1825091at2"/>
<dbReference type="eggNOG" id="COG2197">
    <property type="taxonomic scope" value="Bacteria"/>
</dbReference>
<organism evidence="10 11">
    <name type="scientific">Ruminococcus albus</name>
    <dbReference type="NCBI Taxonomy" id="1264"/>
    <lineage>
        <taxon>Bacteria</taxon>
        <taxon>Bacillati</taxon>
        <taxon>Bacillota</taxon>
        <taxon>Clostridia</taxon>
        <taxon>Eubacteriales</taxon>
        <taxon>Oscillospiraceae</taxon>
        <taxon>Ruminococcus</taxon>
    </lineage>
</organism>
<reference evidence="11 12" key="1">
    <citation type="submission" date="2016-10" db="EMBL/GenBank/DDBJ databases">
        <authorList>
            <person name="de Groot N.N."/>
        </authorList>
    </citation>
    <scope>NUCLEOTIDE SEQUENCE [LARGE SCALE GENOMIC DNA]</scope>
    <source>
        <strain evidence="10 11">AR67</strain>
        <strain evidence="9 12">KH2T6</strain>
    </source>
</reference>
<evidence type="ECO:0000256" key="5">
    <source>
        <dbReference type="ARBA" id="ARBA00024867"/>
    </source>
</evidence>
<dbReference type="GO" id="GO:0006355">
    <property type="term" value="P:regulation of DNA-templated transcription"/>
    <property type="evidence" value="ECO:0007669"/>
    <property type="project" value="InterPro"/>
</dbReference>
<dbReference type="PROSITE" id="PS50043">
    <property type="entry name" value="HTH_LUXR_2"/>
    <property type="match status" value="1"/>
</dbReference>
<dbReference type="Pfam" id="PF00072">
    <property type="entry name" value="Response_reg"/>
    <property type="match status" value="1"/>
</dbReference>
<dbReference type="InterPro" id="IPR039420">
    <property type="entry name" value="WalR-like"/>
</dbReference>
<evidence type="ECO:0000313" key="9">
    <source>
        <dbReference type="EMBL" id="SEL27572.1"/>
    </source>
</evidence>
<dbReference type="InterPro" id="IPR001789">
    <property type="entry name" value="Sig_transdc_resp-reg_receiver"/>
</dbReference>
<gene>
    <name evidence="10" type="ORF">SAMN02910406_01753</name>
    <name evidence="9" type="ORF">SAMN05216469_11727</name>
</gene>
<dbReference type="SMART" id="SM00421">
    <property type="entry name" value="HTH_LUXR"/>
    <property type="match status" value="1"/>
</dbReference>
<comment type="function">
    <text evidence="5">May play the central regulatory role in sporulation. It may be an element of the effector pathway responsible for the activation of sporulation genes in response to nutritional stress. Spo0A may act in concert with spo0H (a sigma factor) to control the expression of some genes that are critical to the sporulation process.</text>
</comment>
<dbReference type="EMBL" id="FOAT01000017">
    <property type="protein sequence ID" value="SEL27572.1"/>
    <property type="molecule type" value="Genomic_DNA"/>
</dbReference>
<dbReference type="GO" id="GO:0000160">
    <property type="term" value="P:phosphorelay signal transduction system"/>
    <property type="evidence" value="ECO:0007669"/>
    <property type="project" value="InterPro"/>
</dbReference>
<sequence>MEKYRVMIVDDQSISRHLFEMYVNNSPKYELVFSLSSASAADVYILRHQVDLILMDILMNDGSNGLEAAEKIKKLRPDIKIIAVTSMPEYSWLEKAKSIGIESFWYKEADEQTILEVMDRTVAGESVYPDSSPRVKLGLADSSELTDRELEILRIVTTGATNQQVAEQLGISENTVKSHVRSMLDKTGFRSRTELAIKARVLGIAISSDDV</sequence>
<proteinExistence type="predicted"/>
<evidence type="ECO:0000313" key="11">
    <source>
        <dbReference type="Proteomes" id="UP000182192"/>
    </source>
</evidence>
<evidence type="ECO:0000256" key="3">
    <source>
        <dbReference type="ARBA" id="ARBA00023125"/>
    </source>
</evidence>
<dbReference type="PRINTS" id="PR00038">
    <property type="entry name" value="HTHLUXR"/>
</dbReference>
<name>A0A1I1JHT8_RUMAL</name>
<feature type="modified residue" description="4-aspartylphosphate" evidence="6">
    <location>
        <position position="56"/>
    </location>
</feature>
<evidence type="ECO:0000256" key="4">
    <source>
        <dbReference type="ARBA" id="ARBA00023163"/>
    </source>
</evidence>
<dbReference type="InterPro" id="IPR036388">
    <property type="entry name" value="WH-like_DNA-bd_sf"/>
</dbReference>
<dbReference type="InterPro" id="IPR016032">
    <property type="entry name" value="Sig_transdc_resp-reg_C-effctor"/>
</dbReference>
<feature type="domain" description="Response regulatory" evidence="8">
    <location>
        <begin position="5"/>
        <end position="122"/>
    </location>
</feature>
<dbReference type="PROSITE" id="PS50110">
    <property type="entry name" value="RESPONSE_REGULATORY"/>
    <property type="match status" value="1"/>
</dbReference>